<dbReference type="NCBIfam" id="NF005559">
    <property type="entry name" value="PRK07231.1"/>
    <property type="match status" value="1"/>
</dbReference>
<dbReference type="Gene3D" id="3.40.50.720">
    <property type="entry name" value="NAD(P)-binding Rossmann-like Domain"/>
    <property type="match status" value="1"/>
</dbReference>
<dbReference type="Proteomes" id="UP000050421">
    <property type="component" value="Unassembled WGS sequence"/>
</dbReference>
<dbReference type="PATRIC" id="fig|1305737.6.peg.3351"/>
<comment type="caution">
    <text evidence="2">The sequence shown here is derived from an EMBL/GenBank/DDBJ whole genome shotgun (WGS) entry which is preliminary data.</text>
</comment>
<organism evidence="2 3">
    <name type="scientific">Algoriphagus marincola HL-49</name>
    <dbReference type="NCBI Taxonomy" id="1305737"/>
    <lineage>
        <taxon>Bacteria</taxon>
        <taxon>Pseudomonadati</taxon>
        <taxon>Bacteroidota</taxon>
        <taxon>Cytophagia</taxon>
        <taxon>Cytophagales</taxon>
        <taxon>Cyclobacteriaceae</taxon>
        <taxon>Algoriphagus</taxon>
    </lineage>
</organism>
<dbReference type="InterPro" id="IPR002347">
    <property type="entry name" value="SDR_fam"/>
</dbReference>
<dbReference type="eggNOG" id="COG1028">
    <property type="taxonomic scope" value="Bacteria"/>
</dbReference>
<accession>A0A0P7Y2U6</accession>
<dbReference type="AlphaFoldDB" id="A0A0P7Y2U6"/>
<dbReference type="CDD" id="cd05233">
    <property type="entry name" value="SDR_c"/>
    <property type="match status" value="1"/>
</dbReference>
<evidence type="ECO:0000313" key="2">
    <source>
        <dbReference type="EMBL" id="KPQ14697.1"/>
    </source>
</evidence>
<reference evidence="2 3" key="1">
    <citation type="submission" date="2015-09" db="EMBL/GenBank/DDBJ databases">
        <title>Identification and resolution of microdiversity through metagenomic sequencing of parallel consortia.</title>
        <authorList>
            <person name="Nelson W.C."/>
            <person name="Romine M.F."/>
            <person name="Lindemann S.R."/>
        </authorList>
    </citation>
    <scope>NUCLEOTIDE SEQUENCE [LARGE SCALE GENOMIC DNA]</scope>
    <source>
        <strain evidence="2">HL-49</strain>
    </source>
</reference>
<dbReference type="Pfam" id="PF13561">
    <property type="entry name" value="adh_short_C2"/>
    <property type="match status" value="1"/>
</dbReference>
<dbReference type="SUPFAM" id="SSF51735">
    <property type="entry name" value="NAD(P)-binding Rossmann-fold domains"/>
    <property type="match status" value="1"/>
</dbReference>
<gene>
    <name evidence="2" type="primary">fabG</name>
    <name evidence="2" type="ORF">HLUCCX10_10200</name>
</gene>
<evidence type="ECO:0000313" key="3">
    <source>
        <dbReference type="Proteomes" id="UP000050421"/>
    </source>
</evidence>
<dbReference type="PRINTS" id="PR00080">
    <property type="entry name" value="SDRFAMILY"/>
</dbReference>
<dbReference type="GO" id="GO:0016616">
    <property type="term" value="F:oxidoreductase activity, acting on the CH-OH group of donors, NAD or NADP as acceptor"/>
    <property type="evidence" value="ECO:0007669"/>
    <property type="project" value="TreeGrafter"/>
</dbReference>
<dbReference type="STRING" id="1305737.GCA_000526355_03195"/>
<protein>
    <submittedName>
        <fullName evidence="2">3-oxoacyl-[acyl-carrier-protein] reductase FabG</fullName>
    </submittedName>
</protein>
<dbReference type="InterPro" id="IPR036291">
    <property type="entry name" value="NAD(P)-bd_dom_sf"/>
</dbReference>
<name>A0A0P7Y2U6_9BACT</name>
<dbReference type="PANTHER" id="PTHR42760">
    <property type="entry name" value="SHORT-CHAIN DEHYDROGENASES/REDUCTASES FAMILY MEMBER"/>
    <property type="match status" value="1"/>
</dbReference>
<dbReference type="PRINTS" id="PR00081">
    <property type="entry name" value="GDHRDH"/>
</dbReference>
<dbReference type="EMBL" id="LJXT01000060">
    <property type="protein sequence ID" value="KPQ14697.1"/>
    <property type="molecule type" value="Genomic_DNA"/>
</dbReference>
<comment type="similarity">
    <text evidence="1">Belongs to the short-chain dehydrogenases/reductases (SDR) family.</text>
</comment>
<evidence type="ECO:0000256" key="1">
    <source>
        <dbReference type="ARBA" id="ARBA00006484"/>
    </source>
</evidence>
<dbReference type="FunFam" id="3.40.50.720:FF:000084">
    <property type="entry name" value="Short-chain dehydrogenase reductase"/>
    <property type="match status" value="1"/>
</dbReference>
<dbReference type="OrthoDB" id="9804104at2"/>
<proteinExistence type="inferred from homology"/>
<sequence>MKNSKVAIITGAGQGIGLEIARKLLEKGGRVVLNDVEKSLVEESVATLSRMNSGRIIGCSGDAASEETVEEMVELTLSTFGRVDQVVANAGITLFGSFLDYSREDFREVMRVNQEGTFFLVQAAARVMKDQKEGGSMLLTSSVTGHQSHENLAAYAMSKAAIEMLAKNLVLELAPLGIRMNTIAPGATLTERTTSDPEYATTWSKLTPTGRPASTVDIAEAAAFLLSDAARHITGQSLIIDGGWTAVSPSPYS</sequence>